<dbReference type="SMART" id="SM00739">
    <property type="entry name" value="KOW"/>
    <property type="match status" value="1"/>
</dbReference>
<proteinExistence type="inferred from homology"/>
<keyword evidence="8" id="KW-0648">Protein biosynthesis</keyword>
<dbReference type="GO" id="GO:0005840">
    <property type="term" value="C:ribosome"/>
    <property type="evidence" value="ECO:0007669"/>
    <property type="project" value="InterPro"/>
</dbReference>
<dbReference type="InterPro" id="IPR036735">
    <property type="entry name" value="NGN_dom_sf"/>
</dbReference>
<dbReference type="InterPro" id="IPR008991">
    <property type="entry name" value="Translation_prot_SH3-like_sf"/>
</dbReference>
<organism evidence="8">
    <name type="scientific">Thermofilum pendens</name>
    <dbReference type="NCBI Taxonomy" id="2269"/>
    <lineage>
        <taxon>Archaea</taxon>
        <taxon>Thermoproteota</taxon>
        <taxon>Thermoprotei</taxon>
        <taxon>Thermofilales</taxon>
        <taxon>Thermofilaceae</taxon>
        <taxon>Thermofilum</taxon>
    </lineage>
</organism>
<evidence type="ECO:0000259" key="7">
    <source>
        <dbReference type="SMART" id="SM00739"/>
    </source>
</evidence>
<feature type="domain" description="KOW" evidence="7">
    <location>
        <begin position="96"/>
        <end position="123"/>
    </location>
</feature>
<dbReference type="CDD" id="cd06091">
    <property type="entry name" value="KOW_NusG"/>
    <property type="match status" value="1"/>
</dbReference>
<dbReference type="EMBL" id="DTFI01000078">
    <property type="protein sequence ID" value="HGI43343.1"/>
    <property type="molecule type" value="Genomic_DNA"/>
</dbReference>
<comment type="similarity">
    <text evidence="4">Belongs to the archaeal Spt5 family.</text>
</comment>
<dbReference type="GO" id="GO:0006355">
    <property type="term" value="P:regulation of DNA-templated transcription"/>
    <property type="evidence" value="ECO:0007669"/>
    <property type="project" value="UniProtKB-UniRule"/>
</dbReference>
<evidence type="ECO:0000259" key="6">
    <source>
        <dbReference type="SMART" id="SM00738"/>
    </source>
</evidence>
<dbReference type="Gene3D" id="3.30.70.940">
    <property type="entry name" value="NusG, N-terminal domain"/>
    <property type="match status" value="1"/>
</dbReference>
<dbReference type="InterPro" id="IPR006645">
    <property type="entry name" value="NGN-like_dom"/>
</dbReference>
<evidence type="ECO:0000256" key="5">
    <source>
        <dbReference type="NCBIfam" id="TIGR00405"/>
    </source>
</evidence>
<evidence type="ECO:0000313" key="8">
    <source>
        <dbReference type="EMBL" id="HGI43343.1"/>
    </source>
</evidence>
<protein>
    <recommendedName>
        <fullName evidence="4 5">Transcription elongation factor Spt5</fullName>
    </recommendedName>
</protein>
<dbReference type="InterPro" id="IPR005825">
    <property type="entry name" value="Ribosomal_uL24_CS"/>
</dbReference>
<keyword evidence="2 4" id="KW-0805">Transcription regulation</keyword>
<dbReference type="InterPro" id="IPR005824">
    <property type="entry name" value="KOW"/>
</dbReference>
<dbReference type="InterPro" id="IPR011590">
    <property type="entry name" value="Spt5_arc"/>
</dbReference>
<comment type="subunit">
    <text evidence="4">Heterodimer composed of Spt4 and Spt5. Interacts with RNA polymerase (RNAP).</text>
</comment>
<keyword evidence="8" id="KW-0251">Elongation factor</keyword>
<name>A0A7C4B963_THEPE</name>
<dbReference type="HAMAP" id="MF_00950">
    <property type="entry name" value="Spt5_arch"/>
    <property type="match status" value="1"/>
</dbReference>
<comment type="caution">
    <text evidence="8">The sequence shown here is derived from an EMBL/GenBank/DDBJ whole genome shotgun (WGS) entry which is preliminary data.</text>
</comment>
<sequence length="156" mass="17132">MATEATKVKFYALKVTAGQEYNVIVLLSNRAKTGSYKVDSLIVIPGLKGMVFVESNAAYEVKRLATGIKHVRGFVRGAVDIKEMESLLKPRPLSEQLNVGDIVEIIRGPFAGMRGRVISVERTKNEIKVELAEAAYVLPVTISADDVKLVQRAETK</sequence>
<dbReference type="InterPro" id="IPR014722">
    <property type="entry name" value="Rib_uL2_dom2"/>
</dbReference>
<evidence type="ECO:0000256" key="4">
    <source>
        <dbReference type="HAMAP-Rule" id="MF_00950"/>
    </source>
</evidence>
<dbReference type="SUPFAM" id="SSF50104">
    <property type="entry name" value="Translation proteins SH3-like domain"/>
    <property type="match status" value="1"/>
</dbReference>
<dbReference type="AlphaFoldDB" id="A0A7C4B963"/>
<dbReference type="PROSITE" id="PS01108">
    <property type="entry name" value="RIBOSOMAL_L24"/>
    <property type="match status" value="1"/>
</dbReference>
<dbReference type="Gene3D" id="2.30.30.30">
    <property type="match status" value="1"/>
</dbReference>
<evidence type="ECO:0000256" key="2">
    <source>
        <dbReference type="ARBA" id="ARBA00023015"/>
    </source>
</evidence>
<comment type="similarity">
    <text evidence="1">Belongs to the SPT5 family.</text>
</comment>
<comment type="function">
    <text evidence="4">Stimulates transcription elongation.</text>
</comment>
<dbReference type="GO" id="GO:0003746">
    <property type="term" value="F:translation elongation factor activity"/>
    <property type="evidence" value="ECO:0007669"/>
    <property type="project" value="UniProtKB-KW"/>
</dbReference>
<dbReference type="CDD" id="cd09887">
    <property type="entry name" value="NGN_Arch"/>
    <property type="match status" value="1"/>
</dbReference>
<dbReference type="GO" id="GO:0006354">
    <property type="term" value="P:DNA-templated transcription elongation"/>
    <property type="evidence" value="ECO:0007669"/>
    <property type="project" value="InterPro"/>
</dbReference>
<evidence type="ECO:0000256" key="3">
    <source>
        <dbReference type="ARBA" id="ARBA00023163"/>
    </source>
</evidence>
<accession>A0A7C4B963</accession>
<dbReference type="Pfam" id="PF00467">
    <property type="entry name" value="KOW"/>
    <property type="match status" value="1"/>
</dbReference>
<dbReference type="GO" id="GO:0003735">
    <property type="term" value="F:structural constituent of ribosome"/>
    <property type="evidence" value="ECO:0007669"/>
    <property type="project" value="InterPro"/>
</dbReference>
<dbReference type="InterPro" id="IPR005100">
    <property type="entry name" value="NGN-domain"/>
</dbReference>
<evidence type="ECO:0000256" key="1">
    <source>
        <dbReference type="ARBA" id="ARBA00006956"/>
    </source>
</evidence>
<keyword evidence="3 4" id="KW-0804">Transcription</keyword>
<dbReference type="NCBIfam" id="TIGR00405">
    <property type="entry name" value="KOW_elon_Spt5"/>
    <property type="match status" value="1"/>
</dbReference>
<feature type="domain" description="NusG-like N-terminal" evidence="6">
    <location>
        <begin position="7"/>
        <end position="91"/>
    </location>
</feature>
<dbReference type="SMART" id="SM00738">
    <property type="entry name" value="NGN"/>
    <property type="match status" value="1"/>
</dbReference>
<reference evidence="8" key="1">
    <citation type="journal article" date="2020" name="mSystems">
        <title>Genome- and Community-Level Interaction Insights into Carbon Utilization and Element Cycling Functions of Hydrothermarchaeota in Hydrothermal Sediment.</title>
        <authorList>
            <person name="Zhou Z."/>
            <person name="Liu Y."/>
            <person name="Xu W."/>
            <person name="Pan J."/>
            <person name="Luo Z.H."/>
            <person name="Li M."/>
        </authorList>
    </citation>
    <scope>NUCLEOTIDE SEQUENCE [LARGE SCALE GENOMIC DNA]</scope>
    <source>
        <strain evidence="8">SpSt-735</strain>
    </source>
</reference>
<dbReference type="Pfam" id="PF03439">
    <property type="entry name" value="Spt5-NGN"/>
    <property type="match status" value="1"/>
</dbReference>
<gene>
    <name evidence="4" type="primary">spt5</name>
    <name evidence="8" type="ORF">ENV17_03025</name>
</gene>